<feature type="domain" description="Ketosynthase family 3 (KS3)" evidence="7">
    <location>
        <begin position="100"/>
        <end position="526"/>
    </location>
</feature>
<proteinExistence type="predicted"/>
<dbReference type="SUPFAM" id="SSF51735">
    <property type="entry name" value="NAD(P)-binding Rossmann-fold domains"/>
    <property type="match status" value="2"/>
</dbReference>
<dbReference type="SMART" id="SM00822">
    <property type="entry name" value="PKS_KR"/>
    <property type="match status" value="1"/>
</dbReference>
<dbReference type="InterPro" id="IPR009081">
    <property type="entry name" value="PP-bd_ACP"/>
</dbReference>
<dbReference type="InterPro" id="IPR036736">
    <property type="entry name" value="ACP-like_sf"/>
</dbReference>
<dbReference type="InterPro" id="IPR013968">
    <property type="entry name" value="PKS_KR"/>
</dbReference>
<dbReference type="SUPFAM" id="SSF52151">
    <property type="entry name" value="FabD/lysophospholipase-like"/>
    <property type="match status" value="1"/>
</dbReference>
<dbReference type="Gene3D" id="3.30.70.3290">
    <property type="match status" value="1"/>
</dbReference>
<dbReference type="InterPro" id="IPR016035">
    <property type="entry name" value="Acyl_Trfase/lysoPLipase"/>
</dbReference>
<dbReference type="Gene3D" id="3.30.70.250">
    <property type="entry name" value="Malonyl-CoA ACP transacylase, ACP-binding"/>
    <property type="match status" value="1"/>
</dbReference>
<dbReference type="InterPro" id="IPR001227">
    <property type="entry name" value="Ac_transferase_dom_sf"/>
</dbReference>
<feature type="domain" description="Carrier" evidence="6">
    <location>
        <begin position="1560"/>
        <end position="1636"/>
    </location>
</feature>
<dbReference type="EMBL" id="JBHSKF010000002">
    <property type="protein sequence ID" value="MFC5286542.1"/>
    <property type="molecule type" value="Genomic_DNA"/>
</dbReference>
<dbReference type="Gene3D" id="3.40.50.720">
    <property type="entry name" value="NAD(P)-binding Rossmann-like Domain"/>
    <property type="match status" value="1"/>
</dbReference>
<dbReference type="InterPro" id="IPR057326">
    <property type="entry name" value="KR_dom"/>
</dbReference>
<feature type="compositionally biased region" description="Basic and acidic residues" evidence="5">
    <location>
        <begin position="1658"/>
        <end position="1667"/>
    </location>
</feature>
<dbReference type="SMART" id="SM00823">
    <property type="entry name" value="PKS_PP"/>
    <property type="match status" value="2"/>
</dbReference>
<dbReference type="Proteomes" id="UP001596157">
    <property type="component" value="Unassembled WGS sequence"/>
</dbReference>
<dbReference type="SUPFAM" id="SSF55048">
    <property type="entry name" value="Probable ACP-binding domain of malonyl-CoA ACP transacylase"/>
    <property type="match status" value="1"/>
</dbReference>
<dbReference type="CDD" id="cd00833">
    <property type="entry name" value="PKS"/>
    <property type="match status" value="1"/>
</dbReference>
<dbReference type="InterPro" id="IPR020841">
    <property type="entry name" value="PKS_Beta-ketoAc_synthase_dom"/>
</dbReference>
<comment type="caution">
    <text evidence="8">The sequence shown here is derived from an EMBL/GenBank/DDBJ whole genome shotgun (WGS) entry which is preliminary data.</text>
</comment>
<dbReference type="InterPro" id="IPR016036">
    <property type="entry name" value="Malonyl_transacylase_ACP-bd"/>
</dbReference>
<dbReference type="Pfam" id="PF00550">
    <property type="entry name" value="PP-binding"/>
    <property type="match status" value="2"/>
</dbReference>
<evidence type="ECO:0000259" key="7">
    <source>
        <dbReference type="PROSITE" id="PS52004"/>
    </source>
</evidence>
<reference evidence="9" key="1">
    <citation type="journal article" date="2019" name="Int. J. Syst. Evol. Microbiol.">
        <title>The Global Catalogue of Microorganisms (GCM) 10K type strain sequencing project: providing services to taxonomists for standard genome sequencing and annotation.</title>
        <authorList>
            <consortium name="The Broad Institute Genomics Platform"/>
            <consortium name="The Broad Institute Genome Sequencing Center for Infectious Disease"/>
            <person name="Wu L."/>
            <person name="Ma J."/>
        </authorList>
    </citation>
    <scope>NUCLEOTIDE SEQUENCE [LARGE SCALE GENOMIC DNA]</scope>
    <source>
        <strain evidence="9">CCUG 59778</strain>
    </source>
</reference>
<keyword evidence="1" id="KW-0596">Phosphopantetheine</keyword>
<name>A0ABW0EGM6_9PSEU</name>
<dbReference type="Pfam" id="PF00109">
    <property type="entry name" value="ketoacyl-synt"/>
    <property type="match status" value="1"/>
</dbReference>
<evidence type="ECO:0000259" key="6">
    <source>
        <dbReference type="PROSITE" id="PS50075"/>
    </source>
</evidence>
<organism evidence="8 9">
    <name type="scientific">Actinokineospora guangxiensis</name>
    <dbReference type="NCBI Taxonomy" id="1490288"/>
    <lineage>
        <taxon>Bacteria</taxon>
        <taxon>Bacillati</taxon>
        <taxon>Actinomycetota</taxon>
        <taxon>Actinomycetes</taxon>
        <taxon>Pseudonocardiales</taxon>
        <taxon>Pseudonocardiaceae</taxon>
        <taxon>Actinokineospora</taxon>
    </lineage>
</organism>
<gene>
    <name evidence="8" type="ORF">ACFPM7_05715</name>
</gene>
<dbReference type="InterPro" id="IPR014030">
    <property type="entry name" value="Ketoacyl_synth_N"/>
</dbReference>
<dbReference type="Pfam" id="PF08659">
    <property type="entry name" value="KR"/>
    <property type="match status" value="1"/>
</dbReference>
<keyword evidence="2" id="KW-0597">Phosphoprotein</keyword>
<dbReference type="SUPFAM" id="SSF47336">
    <property type="entry name" value="ACP-like"/>
    <property type="match status" value="2"/>
</dbReference>
<dbReference type="Gene3D" id="1.10.1200.10">
    <property type="entry name" value="ACP-like"/>
    <property type="match status" value="2"/>
</dbReference>
<feature type="domain" description="Carrier" evidence="6">
    <location>
        <begin position="5"/>
        <end position="82"/>
    </location>
</feature>
<dbReference type="PROSITE" id="PS50075">
    <property type="entry name" value="CARRIER"/>
    <property type="match status" value="2"/>
</dbReference>
<dbReference type="InterPro" id="IPR014031">
    <property type="entry name" value="Ketoacyl_synth_C"/>
</dbReference>
<dbReference type="RefSeq" id="WP_378244569.1">
    <property type="nucleotide sequence ID" value="NZ_JBHSKF010000002.1"/>
</dbReference>
<evidence type="ECO:0000256" key="1">
    <source>
        <dbReference type="ARBA" id="ARBA00022450"/>
    </source>
</evidence>
<dbReference type="InterPro" id="IPR016039">
    <property type="entry name" value="Thiolase-like"/>
</dbReference>
<dbReference type="InterPro" id="IPR036291">
    <property type="entry name" value="NAD(P)-bd_dom_sf"/>
</dbReference>
<dbReference type="InterPro" id="IPR014043">
    <property type="entry name" value="Acyl_transferase_dom"/>
</dbReference>
<evidence type="ECO:0000313" key="9">
    <source>
        <dbReference type="Proteomes" id="UP001596157"/>
    </source>
</evidence>
<evidence type="ECO:0000256" key="3">
    <source>
        <dbReference type="ARBA" id="ARBA00022679"/>
    </source>
</evidence>
<dbReference type="SMART" id="SM00827">
    <property type="entry name" value="PKS_AT"/>
    <property type="match status" value="1"/>
</dbReference>
<dbReference type="InterPro" id="IPR050091">
    <property type="entry name" value="PKS_NRPS_Biosynth_Enz"/>
</dbReference>
<evidence type="ECO:0000256" key="2">
    <source>
        <dbReference type="ARBA" id="ARBA00022553"/>
    </source>
</evidence>
<dbReference type="CDD" id="cd08953">
    <property type="entry name" value="KR_2_SDR_x"/>
    <property type="match status" value="1"/>
</dbReference>
<dbReference type="InterPro" id="IPR020806">
    <property type="entry name" value="PKS_PP-bd"/>
</dbReference>
<protein>
    <submittedName>
        <fullName evidence="8">SDR family NAD(P)-dependent oxidoreductase</fullName>
    </submittedName>
</protein>
<dbReference type="PANTHER" id="PTHR43775">
    <property type="entry name" value="FATTY ACID SYNTHASE"/>
    <property type="match status" value="1"/>
</dbReference>
<dbReference type="Pfam" id="PF00698">
    <property type="entry name" value="Acyl_transf_1"/>
    <property type="match status" value="1"/>
</dbReference>
<dbReference type="PROSITE" id="PS52004">
    <property type="entry name" value="KS3_2"/>
    <property type="match status" value="1"/>
</dbReference>
<dbReference type="Pfam" id="PF02801">
    <property type="entry name" value="Ketoacyl-synt_C"/>
    <property type="match status" value="1"/>
</dbReference>
<accession>A0ABW0EGM6</accession>
<feature type="region of interest" description="Disordered" evidence="5">
    <location>
        <begin position="1637"/>
        <end position="1667"/>
    </location>
</feature>
<keyword evidence="3" id="KW-0808">Transferase</keyword>
<dbReference type="Pfam" id="PF16197">
    <property type="entry name" value="KAsynt_C_assoc"/>
    <property type="match status" value="1"/>
</dbReference>
<sequence length="1667" mass="178151">MLVNDDPYTRYATILKEYLPLAESERLQPSESLNDLGLDSLNTVSLLLRLEEEFDISLPDEMLTAETFATVGSLWSVVSEHLACDDGPADPSRYDLTDDDRAIAVIGMAGRFPGAADVAELARNILGGVHSLTHITDEELLESGISPDLVADPNYVKSRPILDDIKGFDAEFFGYNPREAKLADPQQRLFLECAWTALEQAGYATPEARGRVGVFGGGNLSTYAYDRFPMGVDSMEITPFELIVGNDKDALSTIISYKLNLTGPSVSVQTFCSTSGSALHLAVQSLRRGECEMALAGGVCIRVPDHIGYLYQQGGQESPDGFLRTFDADSQGGVFGDASAILVLKPLKAAVADRDTVLAVIRGTAMTNDGSMKFSYTAPSVIGQGDAVAGALADADVDPADVTYVEAHGTATELGDPIEVAGLTRGYGEVGKKQYCAIGSVKTNVGHLDRAAGVTGLIKIIESLRAERIPALLHYKSPNPEIDFANSPFYPAATDIPWPRRAGRPRLAGLNSLGVGGTNIHVVVQEPLLPAERGDGARRWQFLPVSGRTEAAAQQYAGRLAEHLAENPGADLGDTAFTLQAGRQVFTHRRVAIVDSVTGAAAAFADTTGAKGKLLGRADTANGRSAAFLIAGVGEHYEGMVAELYEQEPAFRAHLDECHRILSEDSSVDVRTPLTTAGERDAAGDLARLMGRAGSGGDRPMNRTEIAQPAVFAAEYALARTLIDWGVAPTLLVGYSVGEYVAACLAGVLSLEDALRLVAHRARLIAEQPGGAMLAVGLSEDALRTRVPDLHERGLDVATLNGAQLVVAGAPEAVTALAELLRGERVACRELETTHAFHSRMLHPVAEPLTAWITENITLNAPAIPYISNLTGEIATAELVTDPGYWAEHMCGTVRFTDCLTTVLEAGELAFIEIGPGKSLGAMLRTHPGCGVERWPLIVSTLPGAADAVPAGQTLTTALAKLWLAGVALDWNAYHAIGDWTPGRVHLPTYPFQRKEHWYESGRPKQKAVGGRSAAAEHGSLAEQLDTLPRMAEERWLHLPVWRQTAPRAARGGEPAHWLIYTDPGSMAEADAVATRLAEAGHRTTFALLGTEFAATADGYRLRPGSAEDTQAMLGALRAEQAVPTRVVHLWTADTGDAAAAEVVRRGLHTLVALARTMQEIGAEAWTLDVVTTGVHRLADEEPVHPDRATVVGPCRMIPVEYATATSRLLDFPAHQPIPVDDLVEELLAVPTDRIVALRAGRRFVPTYDTIVDTPPTDEQVPIRDGGVYLVTGGLGGIGMAMAERLARHHRARLVLFGRTPVPAREQWDAVLAAPTTPEEVRRRLEGLRAIEAAGGQVELVAGDVSEVADVRRAVHAAIARFGELNGVLHAAGVPGVGLMQFKSNADMDRVLAPKVAGTLALAEALSDAQSDVDLDFLVLFSSIASATGALGQTDYCAANVFLDGFAQTDALPGTRVVSIGWGEWTWNGWTAGLAGYEPALREFLQKHREYIGISFDEGWRALRRVLAGRHPHVVVNTQDFAAVVDNSADYTMANIQAAAQSAKGADRGPRPELSTQFVAPQTQAERTIADIWSEALGLEKVGTQDNFFELGGTSLLGVGIMDSIRRALKLDELPAHVLYQAPTVGGLAAVVTGTAADTADDAAERADRQRAGRARRRELQRSGRQS</sequence>
<dbReference type="Gene3D" id="3.40.47.10">
    <property type="match status" value="1"/>
</dbReference>
<dbReference type="SUPFAM" id="SSF53901">
    <property type="entry name" value="Thiolase-like"/>
    <property type="match status" value="1"/>
</dbReference>
<evidence type="ECO:0000313" key="8">
    <source>
        <dbReference type="EMBL" id="MFC5286542.1"/>
    </source>
</evidence>
<dbReference type="SMART" id="SM00825">
    <property type="entry name" value="PKS_KS"/>
    <property type="match status" value="1"/>
</dbReference>
<dbReference type="Gene3D" id="3.40.366.10">
    <property type="entry name" value="Malonyl-Coenzyme A Acyl Carrier Protein, domain 2"/>
    <property type="match status" value="1"/>
</dbReference>
<evidence type="ECO:0000256" key="4">
    <source>
        <dbReference type="ARBA" id="ARBA00023315"/>
    </source>
</evidence>
<keyword evidence="4" id="KW-0012">Acyltransferase</keyword>
<dbReference type="PANTHER" id="PTHR43775:SF51">
    <property type="entry name" value="INACTIVE PHENOLPHTHIOCEROL SYNTHESIS POLYKETIDE SYNTHASE TYPE I PKS1-RELATED"/>
    <property type="match status" value="1"/>
</dbReference>
<keyword evidence="9" id="KW-1185">Reference proteome</keyword>
<dbReference type="InterPro" id="IPR032821">
    <property type="entry name" value="PKS_assoc"/>
</dbReference>
<evidence type="ECO:0000256" key="5">
    <source>
        <dbReference type="SAM" id="MobiDB-lite"/>
    </source>
</evidence>